<feature type="domain" description="CSD" evidence="2">
    <location>
        <begin position="5"/>
        <end position="76"/>
    </location>
</feature>
<feature type="region of interest" description="Disordered" evidence="1">
    <location>
        <begin position="288"/>
        <end position="307"/>
    </location>
</feature>
<dbReference type="GO" id="GO:0003676">
    <property type="term" value="F:nucleic acid binding"/>
    <property type="evidence" value="ECO:0007669"/>
    <property type="project" value="InterPro"/>
</dbReference>
<dbReference type="EMBL" id="CAICTM010001491">
    <property type="protein sequence ID" value="CAB9524096.1"/>
    <property type="molecule type" value="Genomic_DNA"/>
</dbReference>
<dbReference type="PANTHER" id="PTHR46565:SF20">
    <property type="entry name" value="COLD SHOCK DOMAIN-CONTAINING PROTEIN 4"/>
    <property type="match status" value="1"/>
</dbReference>
<sequence>MSDEKIKGSVKWFSIRKGYGFITPSSDNAPSEEDIFFHQTSIVADGKNAFLEADYEVEFEVYKDDAGKYKCKNVTKPGGDPCEIPERKNPNPRRRGKGGKQDGEGDEEGKTEETPEGEEGKEKENKNGENKGRRGRNKGKGAAGKDKTNAEGSENGTDDKKPASGGRGRNAPRKRFDDEITPEVKAKMKEKKLDMRQTSLLLVLEKSRLKFGPEGYAALCHADGIMAEGTFKSDDEGKVTLTWKNMLKFEGGEWKTSDPIAGTSDGTLVGSFSWTDENVSGLKAIETPESLWGDDKTDPADDLQKNNFQMRKCFLAKTPANPRNTRRRPRNRNGAGRGKGGAKATEKTTENGSEENGKTEEKSTEAAAEATTEVASS</sequence>
<protein>
    <submittedName>
        <fullName evidence="3">Y-box-binding protein 2</fullName>
    </submittedName>
</protein>
<dbReference type="InterPro" id="IPR011129">
    <property type="entry name" value="CSD"/>
</dbReference>
<dbReference type="PROSITE" id="PS51857">
    <property type="entry name" value="CSD_2"/>
    <property type="match status" value="1"/>
</dbReference>
<dbReference type="OrthoDB" id="44272at2759"/>
<evidence type="ECO:0000256" key="1">
    <source>
        <dbReference type="SAM" id="MobiDB-lite"/>
    </source>
</evidence>
<name>A0A9N8HS94_9STRA</name>
<gene>
    <name evidence="3" type="ORF">SEMRO_1493_G277300.1</name>
</gene>
<keyword evidence="4" id="KW-1185">Reference proteome</keyword>
<reference evidence="3" key="1">
    <citation type="submission" date="2020-06" db="EMBL/GenBank/DDBJ databases">
        <authorList>
            <consortium name="Plant Systems Biology data submission"/>
        </authorList>
    </citation>
    <scope>NUCLEOTIDE SEQUENCE</scope>
    <source>
        <strain evidence="3">D6</strain>
    </source>
</reference>
<dbReference type="PRINTS" id="PR00050">
    <property type="entry name" value="COLDSHOCK"/>
</dbReference>
<dbReference type="CDD" id="cd04458">
    <property type="entry name" value="CSP_CDS"/>
    <property type="match status" value="1"/>
</dbReference>
<dbReference type="AlphaFoldDB" id="A0A9N8HS94"/>
<feature type="region of interest" description="Disordered" evidence="1">
    <location>
        <begin position="312"/>
        <end position="377"/>
    </location>
</feature>
<comment type="caution">
    <text evidence="3">The sequence shown here is derived from an EMBL/GenBank/DDBJ whole genome shotgun (WGS) entry which is preliminary data.</text>
</comment>
<dbReference type="Pfam" id="PF00313">
    <property type="entry name" value="CSD"/>
    <property type="match status" value="1"/>
</dbReference>
<feature type="region of interest" description="Disordered" evidence="1">
    <location>
        <begin position="69"/>
        <end position="191"/>
    </location>
</feature>
<dbReference type="InterPro" id="IPR012340">
    <property type="entry name" value="NA-bd_OB-fold"/>
</dbReference>
<dbReference type="Proteomes" id="UP001153069">
    <property type="component" value="Unassembled WGS sequence"/>
</dbReference>
<feature type="compositionally biased region" description="Acidic residues" evidence="1">
    <location>
        <begin position="104"/>
        <end position="117"/>
    </location>
</feature>
<feature type="compositionally biased region" description="Basic and acidic residues" evidence="1">
    <location>
        <begin position="293"/>
        <end position="304"/>
    </location>
</feature>
<dbReference type="SUPFAM" id="SSF50249">
    <property type="entry name" value="Nucleic acid-binding proteins"/>
    <property type="match status" value="1"/>
</dbReference>
<evidence type="ECO:0000259" key="2">
    <source>
        <dbReference type="PROSITE" id="PS51857"/>
    </source>
</evidence>
<proteinExistence type="predicted"/>
<dbReference type="SMART" id="SM00357">
    <property type="entry name" value="CSP"/>
    <property type="match status" value="1"/>
</dbReference>
<feature type="compositionally biased region" description="Basic and acidic residues" evidence="1">
    <location>
        <begin position="118"/>
        <end position="132"/>
    </location>
</feature>
<feature type="compositionally biased region" description="Basic and acidic residues" evidence="1">
    <location>
        <begin position="344"/>
        <end position="364"/>
    </location>
</feature>
<feature type="compositionally biased region" description="Low complexity" evidence="1">
    <location>
        <begin position="365"/>
        <end position="377"/>
    </location>
</feature>
<evidence type="ECO:0000313" key="4">
    <source>
        <dbReference type="Proteomes" id="UP001153069"/>
    </source>
</evidence>
<organism evidence="3 4">
    <name type="scientific">Seminavis robusta</name>
    <dbReference type="NCBI Taxonomy" id="568900"/>
    <lineage>
        <taxon>Eukaryota</taxon>
        <taxon>Sar</taxon>
        <taxon>Stramenopiles</taxon>
        <taxon>Ochrophyta</taxon>
        <taxon>Bacillariophyta</taxon>
        <taxon>Bacillariophyceae</taxon>
        <taxon>Bacillariophycidae</taxon>
        <taxon>Naviculales</taxon>
        <taxon>Naviculaceae</taxon>
        <taxon>Seminavis</taxon>
    </lineage>
</organism>
<feature type="compositionally biased region" description="Basic and acidic residues" evidence="1">
    <location>
        <begin position="174"/>
        <end position="191"/>
    </location>
</feature>
<dbReference type="Gene3D" id="2.40.50.140">
    <property type="entry name" value="Nucleic acid-binding proteins"/>
    <property type="match status" value="1"/>
</dbReference>
<dbReference type="PANTHER" id="PTHR46565">
    <property type="entry name" value="COLD SHOCK DOMAIN PROTEIN 2"/>
    <property type="match status" value="1"/>
</dbReference>
<dbReference type="InterPro" id="IPR002059">
    <property type="entry name" value="CSP_DNA-bd"/>
</dbReference>
<accession>A0A9N8HS94</accession>
<evidence type="ECO:0000313" key="3">
    <source>
        <dbReference type="EMBL" id="CAB9524096.1"/>
    </source>
</evidence>